<evidence type="ECO:0000256" key="3">
    <source>
        <dbReference type="ARBA" id="ARBA00021523"/>
    </source>
</evidence>
<sequence length="274" mass="31072">MNLPIYKLTINSRKNKSIKIITGLNNFNLEYIVKAVKAAELGNATYVDISCNPDIVRFVKSITNLPICVSSIEPQELYLCSCAGADIIEIGNFDCFYDKKIYFNTTQILNLTREVCEIINNKPICVTIPHYLSLNNQIKLAFFLKQEKISYLQTEGYNTKYIISNNYLVNSIRKGSSALSSTYLLNQYFDIPIISASGLNLLSSSFAIPCGGSIIAIGTAISKYKNIREMTQYIDLMRLSVNYQVHINNLLHNRVWHMNKLSKFSVSNFLVKEN</sequence>
<evidence type="ECO:0000256" key="4">
    <source>
        <dbReference type="ARBA" id="ARBA00022640"/>
    </source>
</evidence>
<dbReference type="InterPro" id="IPR007570">
    <property type="entry name" value="Uncharacterised_Ycf23"/>
</dbReference>
<dbReference type="Pfam" id="PF04481">
    <property type="entry name" value="DUF561"/>
    <property type="match status" value="1"/>
</dbReference>
<evidence type="ECO:0000313" key="5">
    <source>
        <dbReference type="EMBL" id="ANH09573.1"/>
    </source>
</evidence>
<organism evidence="5">
    <name type="scientific">Gastroclonium compressum</name>
    <name type="common">Red alga</name>
    <name type="synonym">Coeloseira compressa</name>
    <dbReference type="NCBI Taxonomy" id="1852973"/>
    <lineage>
        <taxon>Eukaryota</taxon>
        <taxon>Rhodophyta</taxon>
        <taxon>Florideophyceae</taxon>
        <taxon>Rhodymeniophycidae</taxon>
        <taxon>Rhodymeniales</taxon>
        <taxon>Champiaceae</taxon>
        <taxon>Coeloseira</taxon>
    </lineage>
</organism>
<reference evidence="5" key="1">
    <citation type="submission" date="2015-11" db="EMBL/GenBank/DDBJ databases">
        <authorList>
            <person name="Zhang Y."/>
            <person name="Guo Z."/>
        </authorList>
    </citation>
    <scope>NUCLEOTIDE SEQUENCE</scope>
</reference>
<comment type="subcellular location">
    <subcellularLocation>
        <location evidence="1">Plastid</location>
    </subcellularLocation>
</comment>
<dbReference type="PANTHER" id="PTHR36895:SF1">
    <property type="entry name" value="YCF23 PROTEIN"/>
    <property type="match status" value="1"/>
</dbReference>
<accession>A0A173FZW9</accession>
<geneLocation type="plastid" evidence="5"/>
<comment type="similarity">
    <text evidence="2">Belongs to the ycf23 family.</text>
</comment>
<protein>
    <recommendedName>
        <fullName evidence="3">Uncharacterized protein ycf23</fullName>
    </recommendedName>
</protein>
<reference evidence="5" key="2">
    <citation type="submission" date="2016-06" db="EMBL/GenBank/DDBJ databases">
        <title>Genomic and phylogenetic analysis of Gastroclonium compressum supports its reinstatement to Coeloseira (Champiaceae, Rhodophyta).</title>
        <authorList>
            <person name="Kilpatrick Z."/>
            <person name="Hughey J.R."/>
        </authorList>
    </citation>
    <scope>NUCLEOTIDE SEQUENCE</scope>
</reference>
<dbReference type="AlphaFoldDB" id="A0A173FZW9"/>
<name>A0A173FZW9_GASCM</name>
<dbReference type="GeneID" id="27983133"/>
<evidence type="ECO:0000256" key="1">
    <source>
        <dbReference type="ARBA" id="ARBA00004474"/>
    </source>
</evidence>
<evidence type="ECO:0000256" key="2">
    <source>
        <dbReference type="ARBA" id="ARBA00009664"/>
    </source>
</evidence>
<dbReference type="SUPFAM" id="SSF51395">
    <property type="entry name" value="FMN-linked oxidoreductases"/>
    <property type="match status" value="1"/>
</dbReference>
<gene>
    <name evidence="5" type="primary">ycf23</name>
</gene>
<keyword evidence="4 5" id="KW-0934">Plastid</keyword>
<dbReference type="RefSeq" id="YP_009257490.1">
    <property type="nucleotide sequence ID" value="NC_030338.1"/>
</dbReference>
<dbReference type="PANTHER" id="PTHR36895">
    <property type="match status" value="1"/>
</dbReference>
<dbReference type="GO" id="GO:0009536">
    <property type="term" value="C:plastid"/>
    <property type="evidence" value="ECO:0007669"/>
    <property type="project" value="UniProtKB-SubCell"/>
</dbReference>
<dbReference type="EMBL" id="KU053957">
    <property type="protein sequence ID" value="ANH09573.1"/>
    <property type="molecule type" value="Genomic_DNA"/>
</dbReference>
<proteinExistence type="inferred from homology"/>